<name>E9J6R5_SOLIN</name>
<accession>E9J6R5</accession>
<gene>
    <name evidence="2" type="ORF">SINV_09164</name>
</gene>
<evidence type="ECO:0000256" key="1">
    <source>
        <dbReference type="SAM" id="MobiDB-lite"/>
    </source>
</evidence>
<dbReference type="Gene3D" id="3.30.420.10">
    <property type="entry name" value="Ribonuclease H-like superfamily/Ribonuclease H"/>
    <property type="match status" value="1"/>
</dbReference>
<proteinExistence type="predicted"/>
<dbReference type="EMBL" id="GL768331">
    <property type="protein sequence ID" value="EFZ11489.1"/>
    <property type="molecule type" value="Genomic_DNA"/>
</dbReference>
<dbReference type="InterPro" id="IPR036397">
    <property type="entry name" value="RNaseH_sf"/>
</dbReference>
<feature type="region of interest" description="Disordered" evidence="1">
    <location>
        <begin position="159"/>
        <end position="196"/>
    </location>
</feature>
<evidence type="ECO:0000313" key="2">
    <source>
        <dbReference type="EMBL" id="EFZ11489.1"/>
    </source>
</evidence>
<reference evidence="2" key="1">
    <citation type="journal article" date="2011" name="Proc. Natl. Acad. Sci. U.S.A.">
        <title>The genome of the fire ant Solenopsis invicta.</title>
        <authorList>
            <person name="Wurm Y."/>
            <person name="Wang J."/>
            <person name="Riba-Grognuz O."/>
            <person name="Corona M."/>
            <person name="Nygaard S."/>
            <person name="Hunt B.G."/>
            <person name="Ingram K.K."/>
            <person name="Falquet L."/>
            <person name="Nipitwattanaphon M."/>
            <person name="Gotzek D."/>
            <person name="Dijkstra M.B."/>
            <person name="Oettler J."/>
            <person name="Comtesse F."/>
            <person name="Shih C.J."/>
            <person name="Wu W.J."/>
            <person name="Yang C.C."/>
            <person name="Thomas J."/>
            <person name="Beaudoing E."/>
            <person name="Pradervand S."/>
            <person name="Flegel V."/>
            <person name="Cook E.D."/>
            <person name="Fabbretti R."/>
            <person name="Stockinger H."/>
            <person name="Long L."/>
            <person name="Farmerie W.G."/>
            <person name="Oakey J."/>
            <person name="Boomsma J.J."/>
            <person name="Pamilo P."/>
            <person name="Yi S.V."/>
            <person name="Heinze J."/>
            <person name="Goodisman M.A."/>
            <person name="Farinelli L."/>
            <person name="Harshman K."/>
            <person name="Hulo N."/>
            <person name="Cerutti L."/>
            <person name="Xenarios I."/>
            <person name="Shoemaker D."/>
            <person name="Keller L."/>
        </authorList>
    </citation>
    <scope>NUCLEOTIDE SEQUENCE [LARGE SCALE GENOMIC DNA]</scope>
</reference>
<organism>
    <name type="scientific">Solenopsis invicta</name>
    <name type="common">Red imported fire ant</name>
    <name type="synonym">Solenopsis wagneri</name>
    <dbReference type="NCBI Taxonomy" id="13686"/>
    <lineage>
        <taxon>Eukaryota</taxon>
        <taxon>Metazoa</taxon>
        <taxon>Ecdysozoa</taxon>
        <taxon>Arthropoda</taxon>
        <taxon>Hexapoda</taxon>
        <taxon>Insecta</taxon>
        <taxon>Pterygota</taxon>
        <taxon>Neoptera</taxon>
        <taxon>Endopterygota</taxon>
        <taxon>Hymenoptera</taxon>
        <taxon>Apocrita</taxon>
        <taxon>Aculeata</taxon>
        <taxon>Formicoidea</taxon>
        <taxon>Formicidae</taxon>
        <taxon>Myrmicinae</taxon>
        <taxon>Solenopsis</taxon>
    </lineage>
</organism>
<feature type="non-terminal residue" evidence="2">
    <location>
        <position position="212"/>
    </location>
</feature>
<dbReference type="AlphaFoldDB" id="E9J6R5"/>
<protein>
    <submittedName>
        <fullName evidence="2">Uncharacterized protein</fullName>
    </submittedName>
</protein>
<sequence length="212" mass="24800">MLTYQLAYQWKNNSWLLHHDNAPAHTSLLVRKFLAKNNTVMMPRLHIRQTWLRLLLFVSIINDYSYCSTPAHTLPNMCKKTHRGKAGGRKRFLRALHKELNEIKNFDLSTYWTEFPDTSSFPVELPNLEFPELAVSYRPPKRDIKKEIVAFRSRAAKSAPEYVPERRPTRPASPSVYTKKPNKTLKNPRIQSSIQTNFEIRKSSSGYIKKKK</sequence>
<dbReference type="HOGENOM" id="CLU_1301095_0_0_1"/>
<dbReference type="GO" id="GO:0003676">
    <property type="term" value="F:nucleic acid binding"/>
    <property type="evidence" value="ECO:0007669"/>
    <property type="project" value="InterPro"/>
</dbReference>